<dbReference type="InterPro" id="IPR029069">
    <property type="entry name" value="HotDog_dom_sf"/>
</dbReference>
<proteinExistence type="predicted"/>
<dbReference type="PANTHER" id="PTHR47260">
    <property type="entry name" value="UPF0644 PROTEIN PB2B4.06"/>
    <property type="match status" value="1"/>
</dbReference>
<evidence type="ECO:0000259" key="1">
    <source>
        <dbReference type="Pfam" id="PF03061"/>
    </source>
</evidence>
<feature type="domain" description="Thioesterase" evidence="1">
    <location>
        <begin position="98"/>
        <end position="183"/>
    </location>
</feature>
<comment type="caution">
    <text evidence="2">The sequence shown here is derived from an EMBL/GenBank/DDBJ whole genome shotgun (WGS) entry which is preliminary data.</text>
</comment>
<dbReference type="AlphaFoldDB" id="A0AAD9W8T3"/>
<reference evidence="2" key="1">
    <citation type="submission" date="2023-06" db="EMBL/GenBank/DDBJ databases">
        <authorList>
            <person name="Noh H."/>
        </authorList>
    </citation>
    <scope>NUCLEOTIDE SEQUENCE</scope>
    <source>
        <strain evidence="2">DUCC20226</strain>
    </source>
</reference>
<dbReference type="Pfam" id="PF03061">
    <property type="entry name" value="4HBT"/>
    <property type="match status" value="1"/>
</dbReference>
<dbReference type="Gene3D" id="3.10.129.10">
    <property type="entry name" value="Hotdog Thioesterase"/>
    <property type="match status" value="1"/>
</dbReference>
<dbReference type="EMBL" id="JAUJFL010000001">
    <property type="protein sequence ID" value="KAK2613246.1"/>
    <property type="molecule type" value="Genomic_DNA"/>
</dbReference>
<accession>A0AAD9W8T3</accession>
<name>A0AAD9W8T3_PHOAM</name>
<dbReference type="CDD" id="cd03443">
    <property type="entry name" value="PaaI_thioesterase"/>
    <property type="match status" value="1"/>
</dbReference>
<dbReference type="Proteomes" id="UP001265746">
    <property type="component" value="Unassembled WGS sequence"/>
</dbReference>
<dbReference type="PANTHER" id="PTHR47260:SF6">
    <property type="entry name" value="THIOESTERASE DOMAIN-CONTAINING PROTEIN"/>
    <property type="match status" value="1"/>
</dbReference>
<keyword evidence="3" id="KW-1185">Reference proteome</keyword>
<evidence type="ECO:0000313" key="2">
    <source>
        <dbReference type="EMBL" id="KAK2613246.1"/>
    </source>
</evidence>
<protein>
    <recommendedName>
        <fullName evidence="1">Thioesterase domain-containing protein</fullName>
    </recommendedName>
</protein>
<gene>
    <name evidence="2" type="ORF">N8I77_000170</name>
</gene>
<dbReference type="SUPFAM" id="SSF54637">
    <property type="entry name" value="Thioesterase/thiol ester dehydrase-isomerase"/>
    <property type="match status" value="1"/>
</dbReference>
<dbReference type="InterPro" id="IPR006683">
    <property type="entry name" value="Thioestr_dom"/>
</dbReference>
<organism evidence="2 3">
    <name type="scientific">Phomopsis amygdali</name>
    <name type="common">Fusicoccum amygdali</name>
    <dbReference type="NCBI Taxonomy" id="1214568"/>
    <lineage>
        <taxon>Eukaryota</taxon>
        <taxon>Fungi</taxon>
        <taxon>Dikarya</taxon>
        <taxon>Ascomycota</taxon>
        <taxon>Pezizomycotina</taxon>
        <taxon>Sordariomycetes</taxon>
        <taxon>Sordariomycetidae</taxon>
        <taxon>Diaporthales</taxon>
        <taxon>Diaporthaceae</taxon>
        <taxon>Diaporthe</taxon>
    </lineage>
</organism>
<dbReference type="InterPro" id="IPR052061">
    <property type="entry name" value="PTE-AB_protein"/>
</dbReference>
<sequence>MTSTTRPQPPEDEIRHFKSIPWCLKHLQPPNTELIVTSAYSRSRKSNFEDSLFSETINTPQTLSHFILFYPRPSNPRTVLSEIKGLITLGNNLDGHPGICHGGIVATIFDEVLGYAAPGGRLHGEGENTRAPVPSYVTAYLNTTYLRPVRTPGTILVIARTTKAEGRKIWVEASMEDGEGNKLAKADALFVETKLKL</sequence>
<evidence type="ECO:0000313" key="3">
    <source>
        <dbReference type="Proteomes" id="UP001265746"/>
    </source>
</evidence>